<protein>
    <submittedName>
        <fullName evidence="1">(2Fe-2S) ferredoxin</fullName>
    </submittedName>
</protein>
<accession>A0ABS4LZQ9</accession>
<comment type="caution">
    <text evidence="1">The sequence shown here is derived from an EMBL/GenBank/DDBJ whole genome shotgun (WGS) entry which is preliminary data.</text>
</comment>
<name>A0ABS4LZQ9_9ACTN</name>
<evidence type="ECO:0000313" key="1">
    <source>
        <dbReference type="EMBL" id="MBP2052893.1"/>
    </source>
</evidence>
<sequence>MRRRKAPAQGEPRCSVTVCRGCCCGTAKIPGVDHATQLNTLKAELSAVARIWAVNCLDTCEQANVIVVQPSSAGRAAGGRPVWLGLVNDPDATADIAQWVRSGGPGLADPPDILDLYEFAPSRRVRRGVEEWADAAAPGRHGCRARGRPKAESAASVRAFEGRGLLSRSVSGRAERQ</sequence>
<dbReference type="EMBL" id="JAGGLP010000013">
    <property type="protein sequence ID" value="MBP2052893.1"/>
    <property type="molecule type" value="Genomic_DNA"/>
</dbReference>
<reference evidence="1 2" key="1">
    <citation type="submission" date="2021-03" db="EMBL/GenBank/DDBJ databases">
        <title>Genomic Encyclopedia of Type Strains, Phase IV (KMG-IV): sequencing the most valuable type-strain genomes for metagenomic binning, comparative biology and taxonomic classification.</title>
        <authorList>
            <person name="Goeker M."/>
        </authorList>
    </citation>
    <scope>NUCLEOTIDE SEQUENCE [LARGE SCALE GENOMIC DNA]</scope>
    <source>
        <strain evidence="1 2">DSM 40499</strain>
    </source>
</reference>
<organism evidence="1 2">
    <name type="scientific">Streptomyces griseochromogenes</name>
    <dbReference type="NCBI Taxonomy" id="68214"/>
    <lineage>
        <taxon>Bacteria</taxon>
        <taxon>Bacillati</taxon>
        <taxon>Actinomycetota</taxon>
        <taxon>Actinomycetes</taxon>
        <taxon>Kitasatosporales</taxon>
        <taxon>Streptomycetaceae</taxon>
        <taxon>Streptomyces</taxon>
    </lineage>
</organism>
<dbReference type="Proteomes" id="UP001519309">
    <property type="component" value="Unassembled WGS sequence"/>
</dbReference>
<evidence type="ECO:0000313" key="2">
    <source>
        <dbReference type="Proteomes" id="UP001519309"/>
    </source>
</evidence>
<proteinExistence type="predicted"/>
<keyword evidence="2" id="KW-1185">Reference proteome</keyword>
<gene>
    <name evidence="1" type="ORF">J2Z21_005882</name>
</gene>